<organism evidence="2 3">
    <name type="scientific">Hyunsoonleella pacifica</name>
    <dbReference type="NCBI Taxonomy" id="1080224"/>
    <lineage>
        <taxon>Bacteria</taxon>
        <taxon>Pseudomonadati</taxon>
        <taxon>Bacteroidota</taxon>
        <taxon>Flavobacteriia</taxon>
        <taxon>Flavobacteriales</taxon>
        <taxon>Flavobacteriaceae</taxon>
    </lineage>
</organism>
<accession>A0A4Q9FPM1</accession>
<dbReference type="InterPro" id="IPR023393">
    <property type="entry name" value="START-like_dom_sf"/>
</dbReference>
<sequence>MPSIEIKTHINCDIKTCFDLARSIDIHKKSLQHTSEIPISGKTTGLIELGEWVSWEAKHLGFVQHLTSKIIEFDKPNFFVGEMVLGAFKSLRHEHFFRKFNGGTLMTDKLYFESPHGLLGHLANVLFLKRYMSKLLKTRNKILKQEAERLCKKTLASKASAKKEMVVL</sequence>
<evidence type="ECO:0000313" key="2">
    <source>
        <dbReference type="EMBL" id="TBN17415.1"/>
    </source>
</evidence>
<dbReference type="EMBL" id="SIRS01000002">
    <property type="protein sequence ID" value="TBN17415.1"/>
    <property type="molecule type" value="Genomic_DNA"/>
</dbReference>
<keyword evidence="2" id="KW-0132">Cell division</keyword>
<evidence type="ECO:0000256" key="1">
    <source>
        <dbReference type="SAM" id="Coils"/>
    </source>
</evidence>
<proteinExistence type="predicted"/>
<dbReference type="CDD" id="cd07820">
    <property type="entry name" value="SRPBCC_3"/>
    <property type="match status" value="1"/>
</dbReference>
<keyword evidence="2" id="KW-0131">Cell cycle</keyword>
<dbReference type="RefSeq" id="WP_130935707.1">
    <property type="nucleotide sequence ID" value="NZ_BMEE01000001.1"/>
</dbReference>
<dbReference type="OrthoDB" id="9801773at2"/>
<feature type="coiled-coil region" evidence="1">
    <location>
        <begin position="128"/>
        <end position="164"/>
    </location>
</feature>
<dbReference type="Gene3D" id="3.30.530.20">
    <property type="match status" value="1"/>
</dbReference>
<evidence type="ECO:0000313" key="3">
    <source>
        <dbReference type="Proteomes" id="UP000292372"/>
    </source>
</evidence>
<comment type="caution">
    <text evidence="2">The sequence shown here is derived from an EMBL/GenBank/DDBJ whole genome shotgun (WGS) entry which is preliminary data.</text>
</comment>
<name>A0A4Q9FPM1_9FLAO</name>
<reference evidence="2 3" key="1">
    <citation type="journal article" date="2015" name="Int. J. Syst. Evol. Microbiol.">
        <title>Hyunsoonleella pacifica sp. nov., isolated from seawater of South Pacific Gyre.</title>
        <authorList>
            <person name="Gao X."/>
            <person name="Zhang Z."/>
            <person name="Dai X."/>
            <person name="Zhang X.H."/>
        </authorList>
    </citation>
    <scope>NUCLEOTIDE SEQUENCE [LARGE SCALE GENOMIC DNA]</scope>
    <source>
        <strain evidence="2 3">SW033</strain>
    </source>
</reference>
<gene>
    <name evidence="2" type="ORF">EYD46_03620</name>
</gene>
<dbReference type="AlphaFoldDB" id="A0A4Q9FPM1"/>
<keyword evidence="1" id="KW-0175">Coiled coil</keyword>
<dbReference type="GO" id="GO:0051301">
    <property type="term" value="P:cell division"/>
    <property type="evidence" value="ECO:0007669"/>
    <property type="project" value="UniProtKB-KW"/>
</dbReference>
<protein>
    <submittedName>
        <fullName evidence="2">Cell division protein</fullName>
    </submittedName>
</protein>
<keyword evidence="3" id="KW-1185">Reference proteome</keyword>
<dbReference type="SUPFAM" id="SSF55961">
    <property type="entry name" value="Bet v1-like"/>
    <property type="match status" value="1"/>
</dbReference>
<dbReference type="Proteomes" id="UP000292372">
    <property type="component" value="Unassembled WGS sequence"/>
</dbReference>